<sequence length="288" mass="32522">MGSACYRIPYQTLWSHLFDQCSSCGVDVIFDIHVEKIVIPQVESQRPKVLSNTGNQFYGDLVFAADGHNSATRELVIVNDDGSDDDSIRESEIFPKLDHWNSCRMTISIANMRLDPNLKLLAEGNWWTVWMCNGCFFTGGKEGEDQYGLNVYFSNPQVKIHNMEWPTEVCDSAKLKKAYQGEYEPNLQKLIEIAQSFHSSTQKPDVLSTFTNENYQVILIGDAAHAAMINGSHNAALAVEDAFVLGYLFSRLASKEQISVFLNGYNQIRSKRTKMIRESDFALLHTLS</sequence>
<dbReference type="OrthoDB" id="5428495at2759"/>
<dbReference type="GO" id="GO:0004497">
    <property type="term" value="F:monooxygenase activity"/>
    <property type="evidence" value="ECO:0007669"/>
    <property type="project" value="UniProtKB-KW"/>
</dbReference>
<evidence type="ECO:0000256" key="1">
    <source>
        <dbReference type="ARBA" id="ARBA00007992"/>
    </source>
</evidence>
<dbReference type="PANTHER" id="PTHR13789:SF147">
    <property type="entry name" value="PUTATIVE (AFU_ORTHOLOGUE AFUA_2G01950)-RELATED"/>
    <property type="match status" value="1"/>
</dbReference>
<dbReference type="InterPro" id="IPR036188">
    <property type="entry name" value="FAD/NAD-bd_sf"/>
</dbReference>
<comment type="similarity">
    <text evidence="1">Belongs to the paxM FAD-dependent monooxygenase family.</text>
</comment>
<dbReference type="Proteomes" id="UP000297245">
    <property type="component" value="Unassembled WGS sequence"/>
</dbReference>
<organism evidence="4 5">
    <name type="scientific">Dendrothele bispora (strain CBS 962.96)</name>
    <dbReference type="NCBI Taxonomy" id="1314807"/>
    <lineage>
        <taxon>Eukaryota</taxon>
        <taxon>Fungi</taxon>
        <taxon>Dikarya</taxon>
        <taxon>Basidiomycota</taxon>
        <taxon>Agaricomycotina</taxon>
        <taxon>Agaricomycetes</taxon>
        <taxon>Agaricomycetidae</taxon>
        <taxon>Agaricales</taxon>
        <taxon>Agaricales incertae sedis</taxon>
        <taxon>Dendrothele</taxon>
    </lineage>
</organism>
<protein>
    <recommendedName>
        <fullName evidence="6">FAD-binding domain-containing protein</fullName>
    </recommendedName>
</protein>
<accession>A0A4S8KKK8</accession>
<evidence type="ECO:0008006" key="6">
    <source>
        <dbReference type="Google" id="ProtNLM"/>
    </source>
</evidence>
<dbReference type="EMBL" id="ML181221">
    <property type="protein sequence ID" value="THU76066.1"/>
    <property type="molecule type" value="Genomic_DNA"/>
</dbReference>
<dbReference type="SUPFAM" id="SSF51905">
    <property type="entry name" value="FAD/NAD(P)-binding domain"/>
    <property type="match status" value="1"/>
</dbReference>
<gene>
    <name evidence="4" type="ORF">K435DRAFT_787387</name>
</gene>
<dbReference type="AlphaFoldDB" id="A0A4S8KKK8"/>
<keyword evidence="2" id="KW-0560">Oxidoreductase</keyword>
<dbReference type="PANTHER" id="PTHR13789">
    <property type="entry name" value="MONOOXYGENASE"/>
    <property type="match status" value="1"/>
</dbReference>
<evidence type="ECO:0000256" key="2">
    <source>
        <dbReference type="ARBA" id="ARBA00023002"/>
    </source>
</evidence>
<dbReference type="InterPro" id="IPR050493">
    <property type="entry name" value="FAD-dep_Monooxygenase_BioMet"/>
</dbReference>
<reference evidence="4 5" key="1">
    <citation type="journal article" date="2019" name="Nat. Ecol. Evol.">
        <title>Megaphylogeny resolves global patterns of mushroom evolution.</title>
        <authorList>
            <person name="Varga T."/>
            <person name="Krizsan K."/>
            <person name="Foldi C."/>
            <person name="Dima B."/>
            <person name="Sanchez-Garcia M."/>
            <person name="Sanchez-Ramirez S."/>
            <person name="Szollosi G.J."/>
            <person name="Szarkandi J.G."/>
            <person name="Papp V."/>
            <person name="Albert L."/>
            <person name="Andreopoulos W."/>
            <person name="Angelini C."/>
            <person name="Antonin V."/>
            <person name="Barry K.W."/>
            <person name="Bougher N.L."/>
            <person name="Buchanan P."/>
            <person name="Buyck B."/>
            <person name="Bense V."/>
            <person name="Catcheside P."/>
            <person name="Chovatia M."/>
            <person name="Cooper J."/>
            <person name="Damon W."/>
            <person name="Desjardin D."/>
            <person name="Finy P."/>
            <person name="Geml J."/>
            <person name="Haridas S."/>
            <person name="Hughes K."/>
            <person name="Justo A."/>
            <person name="Karasinski D."/>
            <person name="Kautmanova I."/>
            <person name="Kiss B."/>
            <person name="Kocsube S."/>
            <person name="Kotiranta H."/>
            <person name="LaButti K.M."/>
            <person name="Lechner B.E."/>
            <person name="Liimatainen K."/>
            <person name="Lipzen A."/>
            <person name="Lukacs Z."/>
            <person name="Mihaltcheva S."/>
            <person name="Morgado L.N."/>
            <person name="Niskanen T."/>
            <person name="Noordeloos M.E."/>
            <person name="Ohm R.A."/>
            <person name="Ortiz-Santana B."/>
            <person name="Ovrebo C."/>
            <person name="Racz N."/>
            <person name="Riley R."/>
            <person name="Savchenko A."/>
            <person name="Shiryaev A."/>
            <person name="Soop K."/>
            <person name="Spirin V."/>
            <person name="Szebenyi C."/>
            <person name="Tomsovsky M."/>
            <person name="Tulloss R.E."/>
            <person name="Uehling J."/>
            <person name="Grigoriev I.V."/>
            <person name="Vagvolgyi C."/>
            <person name="Papp T."/>
            <person name="Martin F.M."/>
            <person name="Miettinen O."/>
            <person name="Hibbett D.S."/>
            <person name="Nagy L.G."/>
        </authorList>
    </citation>
    <scope>NUCLEOTIDE SEQUENCE [LARGE SCALE GENOMIC DNA]</scope>
    <source>
        <strain evidence="4 5">CBS 962.96</strain>
    </source>
</reference>
<evidence type="ECO:0000313" key="4">
    <source>
        <dbReference type="EMBL" id="THU76066.1"/>
    </source>
</evidence>
<evidence type="ECO:0000256" key="3">
    <source>
        <dbReference type="ARBA" id="ARBA00023033"/>
    </source>
</evidence>
<feature type="non-terminal residue" evidence="4">
    <location>
        <position position="288"/>
    </location>
</feature>
<proteinExistence type="inferred from homology"/>
<keyword evidence="5" id="KW-1185">Reference proteome</keyword>
<evidence type="ECO:0000313" key="5">
    <source>
        <dbReference type="Proteomes" id="UP000297245"/>
    </source>
</evidence>
<name>A0A4S8KKK8_DENBC</name>
<keyword evidence="3" id="KW-0503">Monooxygenase</keyword>
<dbReference type="Gene3D" id="3.50.50.60">
    <property type="entry name" value="FAD/NAD(P)-binding domain"/>
    <property type="match status" value="1"/>
</dbReference>